<sequence length="378" mass="42227">MTQRGREVIVVLGGTTFDDHQLYDQRIARVLADRADIVFVEPARTIGRPHWRPTVGTRENGRLTVFSPVRAPFGGWWPSSVINGPLIAVQIWAFVLRGRAPRGGLRYLVIGIHPSAWALLPKGRSVFLILDDYLAASALLGMSVRRIRNEFKRMMRHADRVVVVSPHLQQQVLKRGVRSTVVPAGCLLPAPAAPVSGARSDRPVAVFIGLLSDRIDFGLMDCLVDDGFDVLFVGPVQETFSKMGEWLALSRKDGFIRFEPRRDEALNDIIRQADIGLIPYADTEFNQSSFPLKTFEYLACGKPVLSSALSSMRWLDSDVVVTASGVEEYRRAARDLYARTQDPEVAERCRALASQNTWEKRGEAFAELFELPRPTAAR</sequence>
<protein>
    <submittedName>
        <fullName evidence="2">Glycosyltransferase</fullName>
    </submittedName>
</protein>
<accession>A0ABR7WB66</accession>
<dbReference type="PANTHER" id="PTHR46401:SF2">
    <property type="entry name" value="GLYCOSYLTRANSFERASE WBBK-RELATED"/>
    <property type="match status" value="1"/>
</dbReference>
<reference evidence="2 3" key="1">
    <citation type="submission" date="2020-09" db="EMBL/GenBank/DDBJ databases">
        <title>Novel species in genus Gordonia.</title>
        <authorList>
            <person name="Zhang G."/>
        </authorList>
    </citation>
    <scope>NUCLEOTIDE SEQUENCE [LARGE SCALE GENOMIC DNA]</scope>
    <source>
        <strain evidence="2 3">ON-33</strain>
    </source>
</reference>
<evidence type="ECO:0000313" key="3">
    <source>
        <dbReference type="Proteomes" id="UP000602395"/>
    </source>
</evidence>
<dbReference type="RefSeq" id="WP_190265972.1">
    <property type="nucleotide sequence ID" value="NZ_BAABAD010000003.1"/>
</dbReference>
<gene>
    <name evidence="2" type="ORF">IDF66_05510</name>
</gene>
<organism evidence="2 3">
    <name type="scientific">Gordonia hankookensis</name>
    <dbReference type="NCBI Taxonomy" id="589403"/>
    <lineage>
        <taxon>Bacteria</taxon>
        <taxon>Bacillati</taxon>
        <taxon>Actinomycetota</taxon>
        <taxon>Actinomycetes</taxon>
        <taxon>Mycobacteriales</taxon>
        <taxon>Gordoniaceae</taxon>
        <taxon>Gordonia</taxon>
    </lineage>
</organism>
<dbReference type="SUPFAM" id="SSF53756">
    <property type="entry name" value="UDP-Glycosyltransferase/glycogen phosphorylase"/>
    <property type="match status" value="1"/>
</dbReference>
<comment type="caution">
    <text evidence="2">The sequence shown here is derived from an EMBL/GenBank/DDBJ whole genome shotgun (WGS) entry which is preliminary data.</text>
</comment>
<keyword evidence="3" id="KW-1185">Reference proteome</keyword>
<dbReference type="PANTHER" id="PTHR46401">
    <property type="entry name" value="GLYCOSYLTRANSFERASE WBBK-RELATED"/>
    <property type="match status" value="1"/>
</dbReference>
<dbReference type="Pfam" id="PF13692">
    <property type="entry name" value="Glyco_trans_1_4"/>
    <property type="match status" value="1"/>
</dbReference>
<proteinExistence type="predicted"/>
<dbReference type="Gene3D" id="3.40.50.2000">
    <property type="entry name" value="Glycogen Phosphorylase B"/>
    <property type="match status" value="1"/>
</dbReference>
<evidence type="ECO:0000256" key="1">
    <source>
        <dbReference type="ARBA" id="ARBA00022679"/>
    </source>
</evidence>
<name>A0ABR7WB66_9ACTN</name>
<keyword evidence="1" id="KW-0808">Transferase</keyword>
<dbReference type="EMBL" id="JACWMS010000001">
    <property type="protein sequence ID" value="MBD1319032.1"/>
    <property type="molecule type" value="Genomic_DNA"/>
</dbReference>
<evidence type="ECO:0000313" key="2">
    <source>
        <dbReference type="EMBL" id="MBD1319032.1"/>
    </source>
</evidence>
<dbReference type="Proteomes" id="UP000602395">
    <property type="component" value="Unassembled WGS sequence"/>
</dbReference>